<feature type="non-terminal residue" evidence="1">
    <location>
        <position position="1"/>
    </location>
</feature>
<proteinExistence type="predicted"/>
<organism evidence="1 2">
    <name type="scientific">Zymomonas mobilis</name>
    <dbReference type="NCBI Taxonomy" id="542"/>
    <lineage>
        <taxon>Bacteria</taxon>
        <taxon>Pseudomonadati</taxon>
        <taxon>Pseudomonadota</taxon>
        <taxon>Alphaproteobacteria</taxon>
        <taxon>Sphingomonadales</taxon>
        <taxon>Zymomonadaceae</taxon>
        <taxon>Zymomonas</taxon>
    </lineage>
</organism>
<gene>
    <name evidence="1" type="ORF">FBY58_1795</name>
</gene>
<comment type="caution">
    <text evidence="1">The sequence shown here is derived from an EMBL/GenBank/DDBJ whole genome shotgun (WGS) entry which is preliminary data.</text>
</comment>
<evidence type="ECO:0000313" key="2">
    <source>
        <dbReference type="Proteomes" id="UP000316887"/>
    </source>
</evidence>
<name>A0A542VUK9_ZYMMB</name>
<accession>A0A542VUK9</accession>
<dbReference type="EMBL" id="VFOF01000003">
    <property type="protein sequence ID" value="TQL15010.1"/>
    <property type="molecule type" value="Genomic_DNA"/>
</dbReference>
<dbReference type="RefSeq" id="WP_185738206.1">
    <property type="nucleotide sequence ID" value="NZ_VFOF01000003.1"/>
</dbReference>
<protein>
    <submittedName>
        <fullName evidence="1">Uncharacterized protein</fullName>
    </submittedName>
</protein>
<sequence length="59" mass="5672">LRTNTYTGQTTVALNATLNLPGAVAGDLVNAGTTNVNGGTVGGITSNTGTLNALNASPA</sequence>
<evidence type="ECO:0000313" key="1">
    <source>
        <dbReference type="EMBL" id="TQL15010.1"/>
    </source>
</evidence>
<dbReference type="AlphaFoldDB" id="A0A542VUK9"/>
<reference evidence="1 2" key="1">
    <citation type="submission" date="2019-06" db="EMBL/GenBank/DDBJ databases">
        <title>Genome sequencing of Zymomonas mobilis strains for genetic engineering and biofuel applications.</title>
        <authorList>
            <person name="Teravest M."/>
        </authorList>
    </citation>
    <scope>NUCLEOTIDE SEQUENCE [LARGE SCALE GENOMIC DNA]</scope>
    <source>
        <strain evidence="1 2">AN0101</strain>
    </source>
</reference>
<dbReference type="Proteomes" id="UP000316887">
    <property type="component" value="Unassembled WGS sequence"/>
</dbReference>